<evidence type="ECO:0000313" key="3">
    <source>
        <dbReference type="Proteomes" id="UP001159042"/>
    </source>
</evidence>
<dbReference type="Proteomes" id="UP001159042">
    <property type="component" value="Unassembled WGS sequence"/>
</dbReference>
<sequence>MQFHIVILVFVVALLMIVHHCESATDADAAFLLSRKTRSPARGGGFGGGGRGFGGGGRGFGGRGFGGRGFGGRGFGGRGLGGRFGGIGIGGGGFVVPPYYFRRRRFGRSVDAVFDNVE</sequence>
<keyword evidence="1" id="KW-0732">Signal</keyword>
<reference evidence="2 3" key="1">
    <citation type="journal article" date="2023" name="Insect Mol. Biol.">
        <title>Genome sequencing provides insights into the evolution of gene families encoding plant cell wall-degrading enzymes in longhorned beetles.</title>
        <authorList>
            <person name="Shin N.R."/>
            <person name="Okamura Y."/>
            <person name="Kirsch R."/>
            <person name="Pauchet Y."/>
        </authorList>
    </citation>
    <scope>NUCLEOTIDE SEQUENCE [LARGE SCALE GENOMIC DNA]</scope>
    <source>
        <strain evidence="2">EAD_L_NR</strain>
    </source>
</reference>
<dbReference type="AlphaFoldDB" id="A0AAV8W9N4"/>
<accession>A0AAV8W9N4</accession>
<protein>
    <submittedName>
        <fullName evidence="2">Uncharacterized protein</fullName>
    </submittedName>
</protein>
<feature type="signal peptide" evidence="1">
    <location>
        <begin position="1"/>
        <end position="23"/>
    </location>
</feature>
<keyword evidence="3" id="KW-1185">Reference proteome</keyword>
<dbReference type="EMBL" id="JANEYG010000005">
    <property type="protein sequence ID" value="KAJ8923239.1"/>
    <property type="molecule type" value="Genomic_DNA"/>
</dbReference>
<proteinExistence type="predicted"/>
<feature type="chain" id="PRO_5043518878" evidence="1">
    <location>
        <begin position="24"/>
        <end position="118"/>
    </location>
</feature>
<name>A0AAV8W9N4_9CUCU</name>
<organism evidence="2 3">
    <name type="scientific">Exocentrus adspersus</name>
    <dbReference type="NCBI Taxonomy" id="1586481"/>
    <lineage>
        <taxon>Eukaryota</taxon>
        <taxon>Metazoa</taxon>
        <taxon>Ecdysozoa</taxon>
        <taxon>Arthropoda</taxon>
        <taxon>Hexapoda</taxon>
        <taxon>Insecta</taxon>
        <taxon>Pterygota</taxon>
        <taxon>Neoptera</taxon>
        <taxon>Endopterygota</taxon>
        <taxon>Coleoptera</taxon>
        <taxon>Polyphaga</taxon>
        <taxon>Cucujiformia</taxon>
        <taxon>Chrysomeloidea</taxon>
        <taxon>Cerambycidae</taxon>
        <taxon>Lamiinae</taxon>
        <taxon>Acanthocinini</taxon>
        <taxon>Exocentrus</taxon>
    </lineage>
</organism>
<gene>
    <name evidence="2" type="ORF">NQ315_001795</name>
</gene>
<evidence type="ECO:0000313" key="2">
    <source>
        <dbReference type="EMBL" id="KAJ8923239.1"/>
    </source>
</evidence>
<evidence type="ECO:0000256" key="1">
    <source>
        <dbReference type="SAM" id="SignalP"/>
    </source>
</evidence>
<comment type="caution">
    <text evidence="2">The sequence shown here is derived from an EMBL/GenBank/DDBJ whole genome shotgun (WGS) entry which is preliminary data.</text>
</comment>